<comment type="caution">
    <text evidence="1">The sequence shown here is derived from an EMBL/GenBank/DDBJ whole genome shotgun (WGS) entry which is preliminary data.</text>
</comment>
<reference evidence="1 2" key="1">
    <citation type="submission" date="2018-04" db="EMBL/GenBank/DDBJ databases">
        <title>Marixanthomonas spongiae HN-E44 sp. nov., isolated from a marine sponge.</title>
        <authorList>
            <person name="Luo L."/>
            <person name="Zhuang L."/>
        </authorList>
    </citation>
    <scope>NUCLEOTIDE SEQUENCE [LARGE SCALE GENOMIC DNA]</scope>
    <source>
        <strain evidence="1 2">HN-E44</strain>
    </source>
</reference>
<dbReference type="Proteomes" id="UP000245962">
    <property type="component" value="Unassembled WGS sequence"/>
</dbReference>
<dbReference type="AlphaFoldDB" id="A0A2U0HU75"/>
<dbReference type="EMBL" id="QEHR01000014">
    <property type="protein sequence ID" value="PVW12395.1"/>
    <property type="molecule type" value="Genomic_DNA"/>
</dbReference>
<sequence length="169" mass="19704">MIKAQSSQKKVISNFLHNQREIDRKIHRRLEKDRAYFSALDFRSNLIDIMDNEYTEVLKTMEDQNLVDMMYTVLNEHSDFVKNNYQHKAEDAIKMLNSFQKFNKVEDDDSCFSLISMIVGNNIRSLISISALDMPGITARLAIFHEILILKQLPKTFIPTFATIIENGR</sequence>
<protein>
    <submittedName>
        <fullName evidence="1">Uncharacterized protein</fullName>
    </submittedName>
</protein>
<name>A0A2U0HU75_9FLAO</name>
<keyword evidence="2" id="KW-1185">Reference proteome</keyword>
<evidence type="ECO:0000313" key="2">
    <source>
        <dbReference type="Proteomes" id="UP000245962"/>
    </source>
</evidence>
<evidence type="ECO:0000313" key="1">
    <source>
        <dbReference type="EMBL" id="PVW12395.1"/>
    </source>
</evidence>
<organism evidence="1 2">
    <name type="scientific">Marixanthomonas spongiae</name>
    <dbReference type="NCBI Taxonomy" id="2174845"/>
    <lineage>
        <taxon>Bacteria</taxon>
        <taxon>Pseudomonadati</taxon>
        <taxon>Bacteroidota</taxon>
        <taxon>Flavobacteriia</taxon>
        <taxon>Flavobacteriales</taxon>
        <taxon>Flavobacteriaceae</taxon>
        <taxon>Marixanthomonas</taxon>
    </lineage>
</organism>
<dbReference type="RefSeq" id="WP_116695570.1">
    <property type="nucleotide sequence ID" value="NZ_QEHR01000014.1"/>
</dbReference>
<proteinExistence type="predicted"/>
<gene>
    <name evidence="1" type="ORF">DDV96_14870</name>
</gene>
<accession>A0A2U0HU75</accession>